<keyword evidence="7 10" id="KW-0067">ATP-binding</keyword>
<evidence type="ECO:0000256" key="8">
    <source>
        <dbReference type="PIRSR" id="PIRSR035805-1"/>
    </source>
</evidence>
<evidence type="ECO:0000256" key="11">
    <source>
        <dbReference type="RuleBase" id="RU004165"/>
    </source>
</evidence>
<dbReference type="SUPFAM" id="SSF52540">
    <property type="entry name" value="P-loop containing nucleoside triphosphate hydrolases"/>
    <property type="match status" value="1"/>
</dbReference>
<gene>
    <name evidence="12" type="ORF">SAMN02745178_01274</name>
</gene>
<evidence type="ECO:0000256" key="7">
    <source>
        <dbReference type="ARBA" id="ARBA00022840"/>
    </source>
</evidence>
<dbReference type="Gene3D" id="3.40.50.300">
    <property type="entry name" value="P-loop containing nucleotide triphosphate hydrolases"/>
    <property type="match status" value="1"/>
</dbReference>
<sequence length="202" mass="22660">MAKLYFRYGAMNSGKTTALMQVAYNYKERGMRVLILKPAIDTKGQDSIISRLGISCKVDQLVTPEMDVVELVKANEAAHGKIACVLCDESQFFTPEQADQLFLVTVDLGIPVICYGLRADFMMRGFPGSTRLLEIAHTIEELKTICACGRKAICNGRKVNGEFVFEGAQVAIDTVDDVEYQSLCPQCWYREYRAFLARHPKK</sequence>
<accession>A0A1T4X2K6</accession>
<dbReference type="STRING" id="745368.SAMN02745178_01274"/>
<dbReference type="GO" id="GO:0005829">
    <property type="term" value="C:cytosol"/>
    <property type="evidence" value="ECO:0007669"/>
    <property type="project" value="TreeGrafter"/>
</dbReference>
<dbReference type="InterPro" id="IPR027417">
    <property type="entry name" value="P-loop_NTPase"/>
</dbReference>
<dbReference type="OrthoDB" id="9781579at2"/>
<dbReference type="GO" id="GO:0046104">
    <property type="term" value="P:thymidine metabolic process"/>
    <property type="evidence" value="ECO:0007669"/>
    <property type="project" value="TreeGrafter"/>
</dbReference>
<dbReference type="RefSeq" id="WP_078784235.1">
    <property type="nucleotide sequence ID" value="NZ_CAUWGV010000026.1"/>
</dbReference>
<dbReference type="PIRSF" id="PIRSF035805">
    <property type="entry name" value="TK_cell"/>
    <property type="match status" value="1"/>
</dbReference>
<evidence type="ECO:0000256" key="4">
    <source>
        <dbReference type="ARBA" id="ARBA00022679"/>
    </source>
</evidence>
<comment type="similarity">
    <text evidence="1 11">Belongs to the thymidine kinase family.</text>
</comment>
<dbReference type="PANTHER" id="PTHR11441">
    <property type="entry name" value="THYMIDINE KINASE"/>
    <property type="match status" value="1"/>
</dbReference>
<protein>
    <recommendedName>
        <fullName evidence="2 10">Thymidine kinase</fullName>
        <ecNumber evidence="2 10">2.7.1.21</ecNumber>
    </recommendedName>
</protein>
<evidence type="ECO:0000256" key="5">
    <source>
        <dbReference type="ARBA" id="ARBA00022741"/>
    </source>
</evidence>
<dbReference type="EC" id="2.7.1.21" evidence="2 10"/>
<dbReference type="GO" id="GO:0005524">
    <property type="term" value="F:ATP binding"/>
    <property type="evidence" value="ECO:0007669"/>
    <property type="project" value="UniProtKB-KW"/>
</dbReference>
<keyword evidence="4 10" id="KW-0808">Transferase</keyword>
<evidence type="ECO:0000256" key="2">
    <source>
        <dbReference type="ARBA" id="ARBA00012118"/>
    </source>
</evidence>
<keyword evidence="3 10" id="KW-0237">DNA synthesis</keyword>
<evidence type="ECO:0000256" key="9">
    <source>
        <dbReference type="PIRSR" id="PIRSR035805-2"/>
    </source>
</evidence>
<reference evidence="12 13" key="1">
    <citation type="submission" date="2017-02" db="EMBL/GenBank/DDBJ databases">
        <authorList>
            <person name="Peterson S.W."/>
        </authorList>
    </citation>
    <scope>NUCLEOTIDE SEQUENCE [LARGE SCALE GENOMIC DNA]</scope>
    <source>
        <strain evidence="12 13">ATCC 27749</strain>
    </source>
</reference>
<feature type="active site" description="Proton acceptor" evidence="8">
    <location>
        <position position="89"/>
    </location>
</feature>
<dbReference type="GeneID" id="93337749"/>
<dbReference type="Proteomes" id="UP000190286">
    <property type="component" value="Unassembled WGS sequence"/>
</dbReference>
<dbReference type="SUPFAM" id="SSF57716">
    <property type="entry name" value="Glucocorticoid receptor-like (DNA-binding domain)"/>
    <property type="match status" value="1"/>
</dbReference>
<evidence type="ECO:0000256" key="6">
    <source>
        <dbReference type="ARBA" id="ARBA00022777"/>
    </source>
</evidence>
<name>A0A1T4X2K6_9FIRM</name>
<comment type="catalytic activity">
    <reaction evidence="10">
        <text>thymidine + ATP = dTMP + ADP + H(+)</text>
        <dbReference type="Rhea" id="RHEA:19129"/>
        <dbReference type="ChEBI" id="CHEBI:15378"/>
        <dbReference type="ChEBI" id="CHEBI:17748"/>
        <dbReference type="ChEBI" id="CHEBI:30616"/>
        <dbReference type="ChEBI" id="CHEBI:63528"/>
        <dbReference type="ChEBI" id="CHEBI:456216"/>
        <dbReference type="EC" id="2.7.1.21"/>
    </reaction>
</comment>
<dbReference type="EMBL" id="FUYF01000005">
    <property type="protein sequence ID" value="SKA83101.1"/>
    <property type="molecule type" value="Genomic_DNA"/>
</dbReference>
<evidence type="ECO:0000256" key="1">
    <source>
        <dbReference type="ARBA" id="ARBA00007587"/>
    </source>
</evidence>
<evidence type="ECO:0000256" key="10">
    <source>
        <dbReference type="RuleBase" id="RU000544"/>
    </source>
</evidence>
<evidence type="ECO:0000313" key="13">
    <source>
        <dbReference type="Proteomes" id="UP000190286"/>
    </source>
</evidence>
<feature type="binding site" evidence="9">
    <location>
        <position position="180"/>
    </location>
    <ligand>
        <name>substrate</name>
    </ligand>
</feature>
<proteinExistence type="inferred from homology"/>
<keyword evidence="6 10" id="KW-0418">Kinase</keyword>
<dbReference type="Pfam" id="PF00265">
    <property type="entry name" value="TK"/>
    <property type="match status" value="1"/>
</dbReference>
<keyword evidence="5 10" id="KW-0547">Nucleotide-binding</keyword>
<dbReference type="NCBIfam" id="NF003300">
    <property type="entry name" value="PRK04296.1-5"/>
    <property type="match status" value="1"/>
</dbReference>
<organism evidence="12 13">
    <name type="scientific">Gemmiger formicilis</name>
    <dbReference type="NCBI Taxonomy" id="745368"/>
    <lineage>
        <taxon>Bacteria</taxon>
        <taxon>Bacillati</taxon>
        <taxon>Bacillota</taxon>
        <taxon>Clostridia</taxon>
        <taxon>Eubacteriales</taxon>
        <taxon>Gemmiger</taxon>
    </lineage>
</organism>
<dbReference type="AlphaFoldDB" id="A0A1T4X2K6"/>
<dbReference type="InterPro" id="IPR001267">
    <property type="entry name" value="Thymidine_kinase"/>
</dbReference>
<evidence type="ECO:0000256" key="3">
    <source>
        <dbReference type="ARBA" id="ARBA00022634"/>
    </source>
</evidence>
<keyword evidence="13" id="KW-1185">Reference proteome</keyword>
<evidence type="ECO:0000313" key="12">
    <source>
        <dbReference type="EMBL" id="SKA83101.1"/>
    </source>
</evidence>
<dbReference type="GO" id="GO:0004797">
    <property type="term" value="F:thymidine kinase activity"/>
    <property type="evidence" value="ECO:0007669"/>
    <property type="project" value="UniProtKB-EC"/>
</dbReference>
<dbReference type="PANTHER" id="PTHR11441:SF0">
    <property type="entry name" value="THYMIDINE KINASE, CYTOSOLIC"/>
    <property type="match status" value="1"/>
</dbReference>
<dbReference type="GO" id="GO:0071897">
    <property type="term" value="P:DNA biosynthetic process"/>
    <property type="evidence" value="ECO:0007669"/>
    <property type="project" value="UniProtKB-KW"/>
</dbReference>